<dbReference type="Pfam" id="PF04241">
    <property type="entry name" value="DUF423"/>
    <property type="match status" value="1"/>
</dbReference>
<evidence type="ECO:0000256" key="5">
    <source>
        <dbReference type="ARBA" id="ARBA00023136"/>
    </source>
</evidence>
<comment type="similarity">
    <text evidence="2">Belongs to the UPF0382 family.</text>
</comment>
<dbReference type="Proteomes" id="UP000772618">
    <property type="component" value="Unassembled WGS sequence"/>
</dbReference>
<accession>A0ABS5VLY1</accession>
<sequence>MTGRSALLTGSLFAGLAVVLGAFGAHALKDMLASSGRTDTYELAVRYQFYHAFALLVAGLLNTKFALKHFNYAATCFSIGIVFFCGSLYILCFSGIKFLGAITPIGGLFFIAGWIFNFFGILTSARLEK</sequence>
<dbReference type="EMBL" id="JAHESD010000005">
    <property type="protein sequence ID" value="MBT1702459.1"/>
    <property type="molecule type" value="Genomic_DNA"/>
</dbReference>
<gene>
    <name evidence="7" type="ORF">KK060_04160</name>
</gene>
<keyword evidence="8" id="KW-1185">Reference proteome</keyword>
<reference evidence="7 8" key="1">
    <citation type="submission" date="2021-05" db="EMBL/GenBank/DDBJ databases">
        <title>A Polyphasic approach of four new species of the genus Ohtaekwangia: Ohtaekwangia histidinii sp. nov., Ohtaekwangia cretensis sp. nov., Ohtaekwangia indiensis sp. nov., Ohtaekwangia reichenbachii sp. nov. from diverse environment.</title>
        <authorList>
            <person name="Octaviana S."/>
        </authorList>
    </citation>
    <scope>NUCLEOTIDE SEQUENCE [LARGE SCALE GENOMIC DNA]</scope>
    <source>
        <strain evidence="7 8">PWU20</strain>
    </source>
</reference>
<dbReference type="RefSeq" id="WP_254152412.1">
    <property type="nucleotide sequence ID" value="NZ_JAHESD010000005.1"/>
</dbReference>
<protein>
    <submittedName>
        <fullName evidence="7">DUF423 domain-containing protein</fullName>
    </submittedName>
</protein>
<keyword evidence="5 6" id="KW-0472">Membrane</keyword>
<name>A0ABS5VLY1_9BACT</name>
<evidence type="ECO:0000313" key="7">
    <source>
        <dbReference type="EMBL" id="MBT1702459.1"/>
    </source>
</evidence>
<evidence type="ECO:0000256" key="2">
    <source>
        <dbReference type="ARBA" id="ARBA00009694"/>
    </source>
</evidence>
<evidence type="ECO:0000313" key="8">
    <source>
        <dbReference type="Proteomes" id="UP000772618"/>
    </source>
</evidence>
<keyword evidence="3 6" id="KW-0812">Transmembrane</keyword>
<organism evidence="7 8">
    <name type="scientific">Chryseosolibacter indicus</name>
    <dbReference type="NCBI Taxonomy" id="2782351"/>
    <lineage>
        <taxon>Bacteria</taxon>
        <taxon>Pseudomonadati</taxon>
        <taxon>Bacteroidota</taxon>
        <taxon>Cytophagia</taxon>
        <taxon>Cytophagales</taxon>
        <taxon>Chryseotaleaceae</taxon>
        <taxon>Chryseosolibacter</taxon>
    </lineage>
</organism>
<dbReference type="InterPro" id="IPR006696">
    <property type="entry name" value="DUF423"/>
</dbReference>
<dbReference type="PANTHER" id="PTHR43461">
    <property type="entry name" value="TRANSMEMBRANE PROTEIN 256"/>
    <property type="match status" value="1"/>
</dbReference>
<proteinExistence type="inferred from homology"/>
<evidence type="ECO:0000256" key="1">
    <source>
        <dbReference type="ARBA" id="ARBA00004141"/>
    </source>
</evidence>
<evidence type="ECO:0000256" key="3">
    <source>
        <dbReference type="ARBA" id="ARBA00022692"/>
    </source>
</evidence>
<keyword evidence="4 6" id="KW-1133">Transmembrane helix</keyword>
<feature type="transmembrane region" description="Helical" evidence="6">
    <location>
        <begin position="48"/>
        <end position="67"/>
    </location>
</feature>
<comment type="subcellular location">
    <subcellularLocation>
        <location evidence="1">Membrane</location>
        <topology evidence="1">Multi-pass membrane protein</topology>
    </subcellularLocation>
</comment>
<feature type="transmembrane region" description="Helical" evidence="6">
    <location>
        <begin position="102"/>
        <end position="122"/>
    </location>
</feature>
<dbReference type="PANTHER" id="PTHR43461:SF1">
    <property type="entry name" value="TRANSMEMBRANE PROTEIN 256"/>
    <property type="match status" value="1"/>
</dbReference>
<evidence type="ECO:0000256" key="4">
    <source>
        <dbReference type="ARBA" id="ARBA00022989"/>
    </source>
</evidence>
<feature type="transmembrane region" description="Helical" evidence="6">
    <location>
        <begin position="74"/>
        <end position="96"/>
    </location>
</feature>
<comment type="caution">
    <text evidence="7">The sequence shown here is derived from an EMBL/GenBank/DDBJ whole genome shotgun (WGS) entry which is preliminary data.</text>
</comment>
<evidence type="ECO:0000256" key="6">
    <source>
        <dbReference type="SAM" id="Phobius"/>
    </source>
</evidence>